<dbReference type="FunFam" id="3.40.50.720:FF:000084">
    <property type="entry name" value="Short-chain dehydrogenase reductase"/>
    <property type="match status" value="1"/>
</dbReference>
<dbReference type="RefSeq" id="WP_127743409.1">
    <property type="nucleotide sequence ID" value="NZ_SACN01000001.1"/>
</dbReference>
<dbReference type="EMBL" id="SACN01000001">
    <property type="protein sequence ID" value="RVT94173.1"/>
    <property type="molecule type" value="Genomic_DNA"/>
</dbReference>
<dbReference type="Gene3D" id="3.40.50.720">
    <property type="entry name" value="NAD(P)-binding Rossmann-like Domain"/>
    <property type="match status" value="1"/>
</dbReference>
<dbReference type="AlphaFoldDB" id="A0A437M977"/>
<comment type="caution">
    <text evidence="2">The sequence shown here is derived from an EMBL/GenBank/DDBJ whole genome shotgun (WGS) entry which is preliminary data.</text>
</comment>
<accession>A0A437M977</accession>
<keyword evidence="3" id="KW-1185">Reference proteome</keyword>
<dbReference type="PRINTS" id="PR00081">
    <property type="entry name" value="GDHRDH"/>
</dbReference>
<dbReference type="InterPro" id="IPR050259">
    <property type="entry name" value="SDR"/>
</dbReference>
<dbReference type="PRINTS" id="PR00080">
    <property type="entry name" value="SDRFAMILY"/>
</dbReference>
<dbReference type="Pfam" id="PF13561">
    <property type="entry name" value="adh_short_C2"/>
    <property type="match status" value="1"/>
</dbReference>
<dbReference type="InterPro" id="IPR036291">
    <property type="entry name" value="NAD(P)-bd_dom_sf"/>
</dbReference>
<name>A0A437M977_9SPHN</name>
<dbReference type="Proteomes" id="UP000282971">
    <property type="component" value="Unassembled WGS sequence"/>
</dbReference>
<dbReference type="PANTHER" id="PTHR42879">
    <property type="entry name" value="3-OXOACYL-(ACYL-CARRIER-PROTEIN) REDUCTASE"/>
    <property type="match status" value="1"/>
</dbReference>
<evidence type="ECO:0000256" key="1">
    <source>
        <dbReference type="ARBA" id="ARBA00006484"/>
    </source>
</evidence>
<dbReference type="PANTHER" id="PTHR42879:SF2">
    <property type="entry name" value="3-OXOACYL-[ACYL-CARRIER-PROTEIN] REDUCTASE FABG"/>
    <property type="match status" value="1"/>
</dbReference>
<gene>
    <name evidence="2" type="ORF">EOD43_10060</name>
</gene>
<comment type="similarity">
    <text evidence="1">Belongs to the short-chain dehydrogenases/reductases (SDR) family.</text>
</comment>
<evidence type="ECO:0000313" key="3">
    <source>
        <dbReference type="Proteomes" id="UP000282971"/>
    </source>
</evidence>
<dbReference type="InterPro" id="IPR002347">
    <property type="entry name" value="SDR_fam"/>
</dbReference>
<protein>
    <submittedName>
        <fullName evidence="2">SDR family oxidoreductase</fullName>
    </submittedName>
</protein>
<evidence type="ECO:0000313" key="2">
    <source>
        <dbReference type="EMBL" id="RVT94173.1"/>
    </source>
</evidence>
<organism evidence="2 3">
    <name type="scientific">Sphingomonas crocodyli</name>
    <dbReference type="NCBI Taxonomy" id="1979270"/>
    <lineage>
        <taxon>Bacteria</taxon>
        <taxon>Pseudomonadati</taxon>
        <taxon>Pseudomonadota</taxon>
        <taxon>Alphaproteobacteria</taxon>
        <taxon>Sphingomonadales</taxon>
        <taxon>Sphingomonadaceae</taxon>
        <taxon>Sphingomonas</taxon>
    </lineage>
</organism>
<dbReference type="OrthoDB" id="9789398at2"/>
<proteinExistence type="inferred from homology"/>
<sequence length="250" mass="25746">MFRLDGKVALVTGAGQNIGAGVSRLMAAQGATVLVNDYYAERAQETVDAIVAAGGKARAVPFDVTDRDAVNAAVAEIAAKEGPVDILVNNAGNAGIGGNMGQKPFAETSPDVWSGIFAVNLYGMFHCCQAVLPGMIERRSGRIITNTSGAGQAGLDIGVSAYGAAKSGQIGFMRHLAVENARYNITCNTIAIGLVIAKPSPVTEPMAKTIPLKRLGKPEDIGALAVYLASDEASWITGQTIGANGGAWIN</sequence>
<reference evidence="2 3" key="1">
    <citation type="submission" date="2019-01" db="EMBL/GenBank/DDBJ databases">
        <authorList>
            <person name="Chen W.-M."/>
        </authorList>
    </citation>
    <scope>NUCLEOTIDE SEQUENCE [LARGE SCALE GENOMIC DNA]</scope>
    <source>
        <strain evidence="2 3">CCP-7</strain>
    </source>
</reference>
<dbReference type="SUPFAM" id="SSF51735">
    <property type="entry name" value="NAD(P)-binding Rossmann-fold domains"/>
    <property type="match status" value="1"/>
</dbReference>